<accession>X0Z3N1</accession>
<name>X0Z3N1_9ZZZZ</name>
<gene>
    <name evidence="1" type="ORF">S01H1_79798</name>
</gene>
<organism evidence="1">
    <name type="scientific">marine sediment metagenome</name>
    <dbReference type="NCBI Taxonomy" id="412755"/>
    <lineage>
        <taxon>unclassified sequences</taxon>
        <taxon>metagenomes</taxon>
        <taxon>ecological metagenomes</taxon>
    </lineage>
</organism>
<reference evidence="1" key="1">
    <citation type="journal article" date="2014" name="Front. Microbiol.">
        <title>High frequency of phylogenetically diverse reductive dehalogenase-homologous genes in deep subseafloor sedimentary metagenomes.</title>
        <authorList>
            <person name="Kawai M."/>
            <person name="Futagami T."/>
            <person name="Toyoda A."/>
            <person name="Takaki Y."/>
            <person name="Nishi S."/>
            <person name="Hori S."/>
            <person name="Arai W."/>
            <person name="Tsubouchi T."/>
            <person name="Morono Y."/>
            <person name="Uchiyama I."/>
            <person name="Ito T."/>
            <person name="Fujiyama A."/>
            <person name="Inagaki F."/>
            <person name="Takami H."/>
        </authorList>
    </citation>
    <scope>NUCLEOTIDE SEQUENCE</scope>
    <source>
        <strain evidence="1">Expedition CK06-06</strain>
    </source>
</reference>
<dbReference type="AlphaFoldDB" id="X0Z3N1"/>
<feature type="non-terminal residue" evidence="1">
    <location>
        <position position="53"/>
    </location>
</feature>
<proteinExistence type="predicted"/>
<sequence>MGVQVAITLSEQLKPSYTVSTVLAPAFAVAAGECVLWIGNDFDGSKHTHNVGV</sequence>
<protein>
    <submittedName>
        <fullName evidence="1">Uncharacterized protein</fullName>
    </submittedName>
</protein>
<comment type="caution">
    <text evidence="1">The sequence shown here is derived from an EMBL/GenBank/DDBJ whole genome shotgun (WGS) entry which is preliminary data.</text>
</comment>
<evidence type="ECO:0000313" key="1">
    <source>
        <dbReference type="EMBL" id="GAG43196.1"/>
    </source>
</evidence>
<dbReference type="EMBL" id="BARS01053829">
    <property type="protein sequence ID" value="GAG43196.1"/>
    <property type="molecule type" value="Genomic_DNA"/>
</dbReference>